<dbReference type="PATRIC" id="fig|271065.3.peg.1613"/>
<dbReference type="AlphaFoldDB" id="G4SZC2"/>
<evidence type="ECO:0000313" key="2">
    <source>
        <dbReference type="Proteomes" id="UP000008315"/>
    </source>
</evidence>
<reference evidence="2" key="1">
    <citation type="journal article" date="2012" name="J. Bacteriol.">
        <title>Genome sequence of the haloalkaliphilic methanotrophic bacterium Methylomicrobium alcaliphilum 20Z.</title>
        <authorList>
            <person name="Vuilleumier S."/>
            <person name="Khmelenina V.N."/>
            <person name="Bringel F."/>
            <person name="Reshetnikov A.S."/>
            <person name="Lajus A."/>
            <person name="Mangenot S."/>
            <person name="Rouy Z."/>
            <person name="Op den Camp H.J."/>
            <person name="Jetten M.S."/>
            <person name="Dispirito A.A."/>
            <person name="Dunfield P."/>
            <person name="Klotz M.G."/>
            <person name="Semrau J.D."/>
            <person name="Stein L.Y."/>
            <person name="Barbe V."/>
            <person name="Medigue C."/>
            <person name="Trotsenko Y.A."/>
            <person name="Kalyuzhnaya M.G."/>
        </authorList>
    </citation>
    <scope>NUCLEOTIDE SEQUENCE [LARGE SCALE GENOMIC DNA]</scope>
    <source>
        <strain evidence="2">DSM 19304 / NCIMB 14124 / VKM B-2133 / 20Z</strain>
    </source>
</reference>
<dbReference type="HOGENOM" id="CLU_094203_0_0_6"/>
<dbReference type="RefSeq" id="WP_014148053.1">
    <property type="nucleotide sequence ID" value="NC_016112.1"/>
</dbReference>
<sequence length="223" mass="24822">MTTPFNYCLRYYCSIIGIFALTLTGCSTVRESLPARTATEQLLLSTAADHAAQKLAINLPKHHKIFLDTQYFDTVSTDAKYAIGAIKNQLLTLGYPVVRDRKEADSIIEIRLGALSINQHKSRWLGLPDLNVPIPLTGTIPIPEIILLGNNKLEGIAKIGLSVYDAKEGTLESVIEPSYGFSRFVEWTVLLISWTDSDLVPENARDEHESLRLHERLLINGGF</sequence>
<accession>G4SZC2</accession>
<dbReference type="EMBL" id="FO082060">
    <property type="protein sequence ID" value="CCE23259.1"/>
    <property type="molecule type" value="Genomic_DNA"/>
</dbReference>
<dbReference type="KEGG" id="mah:MEALZ_1572"/>
<proteinExistence type="predicted"/>
<dbReference type="Proteomes" id="UP000008315">
    <property type="component" value="Chromosome"/>
</dbReference>
<organism evidence="1 2">
    <name type="scientific">Methylotuvimicrobium alcaliphilum (strain DSM 19304 / NCIMB 14124 / VKM B-2133 / 20Z)</name>
    <name type="common">Methylomicrobium alcaliphilum</name>
    <dbReference type="NCBI Taxonomy" id="1091494"/>
    <lineage>
        <taxon>Bacteria</taxon>
        <taxon>Pseudomonadati</taxon>
        <taxon>Pseudomonadota</taxon>
        <taxon>Gammaproteobacteria</taxon>
        <taxon>Methylococcales</taxon>
        <taxon>Methylococcaceae</taxon>
        <taxon>Methylotuvimicrobium</taxon>
    </lineage>
</organism>
<dbReference type="STRING" id="1091494.MEALZ_1572"/>
<name>G4SZC2_META2</name>
<gene>
    <name evidence="1" type="ordered locus">MEALZ_1572</name>
</gene>
<protein>
    <submittedName>
        <fullName evidence="1">Uncharacterized protein</fullName>
    </submittedName>
</protein>
<keyword evidence="2" id="KW-1185">Reference proteome</keyword>
<dbReference type="Pfam" id="PF20360">
    <property type="entry name" value="DUF6655"/>
    <property type="match status" value="1"/>
</dbReference>
<evidence type="ECO:0000313" key="1">
    <source>
        <dbReference type="EMBL" id="CCE23259.1"/>
    </source>
</evidence>
<dbReference type="InterPro" id="IPR046596">
    <property type="entry name" value="DUF6655"/>
</dbReference>